<keyword evidence="1 2" id="KW-0694">RNA-binding</keyword>
<evidence type="ECO:0000313" key="5">
    <source>
        <dbReference type="Proteomes" id="UP000046155"/>
    </source>
</evidence>
<organism evidence="4 5">
    <name type="scientific">Syntrophaceticus schinkii</name>
    <dbReference type="NCBI Taxonomy" id="499207"/>
    <lineage>
        <taxon>Bacteria</taxon>
        <taxon>Bacillati</taxon>
        <taxon>Bacillota</taxon>
        <taxon>Clostridia</taxon>
        <taxon>Thermoanaerobacterales</taxon>
        <taxon>Thermoanaerobacterales Family III. Incertae Sedis</taxon>
        <taxon>Syntrophaceticus</taxon>
    </lineage>
</organism>
<dbReference type="Proteomes" id="UP000046155">
    <property type="component" value="Unassembled WGS sequence"/>
</dbReference>
<accession>A0A0B7MJF9</accession>
<dbReference type="InterPro" id="IPR051925">
    <property type="entry name" value="RNA-binding_domain"/>
</dbReference>
<dbReference type="PANTHER" id="PTHR40065:SF3">
    <property type="entry name" value="RNA-BINDING PROTEIN YHBY"/>
    <property type="match status" value="1"/>
</dbReference>
<dbReference type="SUPFAM" id="SSF75471">
    <property type="entry name" value="YhbY-like"/>
    <property type="match status" value="1"/>
</dbReference>
<dbReference type="AlphaFoldDB" id="A0A0B7MJF9"/>
<keyword evidence="5" id="KW-1185">Reference proteome</keyword>
<evidence type="ECO:0000256" key="2">
    <source>
        <dbReference type="PROSITE-ProRule" id="PRU00626"/>
    </source>
</evidence>
<dbReference type="Gene3D" id="3.30.110.60">
    <property type="entry name" value="YhbY-like"/>
    <property type="match status" value="1"/>
</dbReference>
<sequence length="103" mass="11498">MKVRVQELLTGKQKRYLRSLAAKMTPLLQVGKSGISDNVITQLDDALTARELTKVRVLPNCPLEASEAASILSERTQSELIQVIGRNVVLYRRGKEPKIELPD</sequence>
<proteinExistence type="predicted"/>
<dbReference type="InterPro" id="IPR001890">
    <property type="entry name" value="RNA-binding_CRM"/>
</dbReference>
<dbReference type="Pfam" id="PF01985">
    <property type="entry name" value="CRS1_YhbY"/>
    <property type="match status" value="1"/>
</dbReference>
<feature type="domain" description="CRM" evidence="3">
    <location>
        <begin position="7"/>
        <end position="103"/>
    </location>
</feature>
<evidence type="ECO:0000313" key="4">
    <source>
        <dbReference type="EMBL" id="CEO88308.1"/>
    </source>
</evidence>
<reference evidence="5" key="1">
    <citation type="submission" date="2015-01" db="EMBL/GenBank/DDBJ databases">
        <authorList>
            <person name="Manzoor Shahid"/>
            <person name="Zubair Saima"/>
        </authorList>
    </citation>
    <scope>NUCLEOTIDE SEQUENCE [LARGE SCALE GENOMIC DNA]</scope>
    <source>
        <strain evidence="5">Sp3</strain>
    </source>
</reference>
<dbReference type="NCBIfam" id="TIGR00253">
    <property type="entry name" value="RNA_bind_YhbY"/>
    <property type="match status" value="1"/>
</dbReference>
<dbReference type="GO" id="GO:0003723">
    <property type="term" value="F:RNA binding"/>
    <property type="evidence" value="ECO:0007669"/>
    <property type="project" value="UniProtKB-UniRule"/>
</dbReference>
<dbReference type="InterPro" id="IPR035920">
    <property type="entry name" value="YhbY-like_sf"/>
</dbReference>
<gene>
    <name evidence="4" type="primary">yqeI</name>
    <name evidence="4" type="ORF">SSCH_170042</name>
</gene>
<dbReference type="InterPro" id="IPR017924">
    <property type="entry name" value="RNA-binding_YhbY"/>
</dbReference>
<dbReference type="SMART" id="SM01103">
    <property type="entry name" value="CRS1_YhbY"/>
    <property type="match status" value="1"/>
</dbReference>
<evidence type="ECO:0000256" key="1">
    <source>
        <dbReference type="ARBA" id="ARBA00022884"/>
    </source>
</evidence>
<evidence type="ECO:0000259" key="3">
    <source>
        <dbReference type="PROSITE" id="PS51295"/>
    </source>
</evidence>
<dbReference type="PROSITE" id="PS51295">
    <property type="entry name" value="CRM"/>
    <property type="match status" value="1"/>
</dbReference>
<protein>
    <submittedName>
        <fullName evidence="4">Putative RNA-binding protein</fullName>
    </submittedName>
</protein>
<name>A0A0B7MJF9_9FIRM</name>
<dbReference type="EMBL" id="CDRZ01000079">
    <property type="protein sequence ID" value="CEO88308.1"/>
    <property type="molecule type" value="Genomic_DNA"/>
</dbReference>
<dbReference type="PANTHER" id="PTHR40065">
    <property type="entry name" value="RNA-BINDING PROTEIN YHBY"/>
    <property type="match status" value="1"/>
</dbReference>